<keyword evidence="2" id="KW-0560">Oxidoreductase</keyword>
<dbReference type="InterPro" id="IPR045312">
    <property type="entry name" value="PCBER-like"/>
</dbReference>
<organism evidence="4 5">
    <name type="scientific">Sphingobacterium athyrii</name>
    <dbReference type="NCBI Taxonomy" id="2152717"/>
    <lineage>
        <taxon>Bacteria</taxon>
        <taxon>Pseudomonadati</taxon>
        <taxon>Bacteroidota</taxon>
        <taxon>Sphingobacteriia</taxon>
        <taxon>Sphingobacteriales</taxon>
        <taxon>Sphingobacteriaceae</taxon>
        <taxon>Sphingobacterium</taxon>
    </lineage>
</organism>
<name>A0A363NX62_9SPHI</name>
<dbReference type="AlphaFoldDB" id="A0A363NX62"/>
<dbReference type="PANTHER" id="PTHR47706">
    <property type="entry name" value="NMRA-LIKE FAMILY PROTEIN"/>
    <property type="match status" value="1"/>
</dbReference>
<dbReference type="InterPro" id="IPR051609">
    <property type="entry name" value="NmrA/Isoflavone_reductase-like"/>
</dbReference>
<accession>A0A363NX62</accession>
<sequence>MENTSVLILGAGELGMPVIRNISKKAKNYNNVTVTVLLREATINSEDPDKKKNVTEIRELGVELLAGDLSAPSSDLIDIFRNYDAIVSCTGYGTGAGGFQLKLANAVIDAGVKRYFPWQFGVDFEVIGRGSAQDLFDEQLDVRELLRSQSATKWVIISTGMFTSYLFEPFFGILDLENRSINAIGGWDTAVTLTTPDDIGRLTAEIFFTEPQIENEIVYIAGDTITYEDLADIAESLSGRKYERTLSDMEEITDDLKNDPTNFVKKYRSIFGAGKGVSWPLENTFNGKNGIPTTSAKQWAKDNIDWQSYSR</sequence>
<reference evidence="4 5" key="1">
    <citation type="submission" date="2018-04" db="EMBL/GenBank/DDBJ databases">
        <title>Sphingobacterium sp. M46 Genome.</title>
        <authorList>
            <person name="Cheng J."/>
            <person name="Li Y."/>
        </authorList>
    </citation>
    <scope>NUCLEOTIDE SEQUENCE [LARGE SCALE GENOMIC DNA]</scope>
    <source>
        <strain evidence="4 5">M46</strain>
    </source>
</reference>
<dbReference type="PANTHER" id="PTHR47706:SF6">
    <property type="entry name" value="NMRA-LIKE FAMILY PROTEIN (AFU_ORTHOLOGUE AFUA_6G00280)"/>
    <property type="match status" value="1"/>
</dbReference>
<gene>
    <name evidence="4" type="ORF">DCO56_09350</name>
</gene>
<dbReference type="GO" id="GO:0016491">
    <property type="term" value="F:oxidoreductase activity"/>
    <property type="evidence" value="ECO:0007669"/>
    <property type="project" value="UniProtKB-KW"/>
</dbReference>
<feature type="domain" description="NmrA-like" evidence="3">
    <location>
        <begin position="5"/>
        <end position="256"/>
    </location>
</feature>
<dbReference type="OrthoDB" id="5540862at2"/>
<evidence type="ECO:0000256" key="1">
    <source>
        <dbReference type="ARBA" id="ARBA00022857"/>
    </source>
</evidence>
<dbReference type="SUPFAM" id="SSF51735">
    <property type="entry name" value="NAD(P)-binding Rossmann-fold domains"/>
    <property type="match status" value="1"/>
</dbReference>
<comment type="caution">
    <text evidence="4">The sequence shown here is derived from an EMBL/GenBank/DDBJ whole genome shotgun (WGS) entry which is preliminary data.</text>
</comment>
<dbReference type="InterPro" id="IPR008030">
    <property type="entry name" value="NmrA-like"/>
</dbReference>
<dbReference type="CDD" id="cd05259">
    <property type="entry name" value="PCBER_SDR_a"/>
    <property type="match status" value="1"/>
</dbReference>
<proteinExistence type="predicted"/>
<dbReference type="Pfam" id="PF05368">
    <property type="entry name" value="NmrA"/>
    <property type="match status" value="1"/>
</dbReference>
<protein>
    <submittedName>
        <fullName evidence="4">Aromatic alcohol reductase</fullName>
    </submittedName>
</protein>
<dbReference type="Gene3D" id="3.40.50.720">
    <property type="entry name" value="NAD(P)-binding Rossmann-like Domain"/>
    <property type="match status" value="1"/>
</dbReference>
<dbReference type="Proteomes" id="UP000250831">
    <property type="component" value="Unassembled WGS sequence"/>
</dbReference>
<dbReference type="Gene3D" id="3.90.25.10">
    <property type="entry name" value="UDP-galactose 4-epimerase, domain 1"/>
    <property type="match status" value="1"/>
</dbReference>
<dbReference type="InterPro" id="IPR036291">
    <property type="entry name" value="NAD(P)-bd_dom_sf"/>
</dbReference>
<evidence type="ECO:0000256" key="2">
    <source>
        <dbReference type="ARBA" id="ARBA00023002"/>
    </source>
</evidence>
<keyword evidence="5" id="KW-1185">Reference proteome</keyword>
<evidence type="ECO:0000259" key="3">
    <source>
        <dbReference type="Pfam" id="PF05368"/>
    </source>
</evidence>
<keyword evidence="1" id="KW-0521">NADP</keyword>
<dbReference type="RefSeq" id="WP_108633730.1">
    <property type="nucleotide sequence ID" value="NZ_QCXX01000002.1"/>
</dbReference>
<dbReference type="EMBL" id="QCXX01000002">
    <property type="protein sequence ID" value="PUV25402.1"/>
    <property type="molecule type" value="Genomic_DNA"/>
</dbReference>
<evidence type="ECO:0000313" key="4">
    <source>
        <dbReference type="EMBL" id="PUV25402.1"/>
    </source>
</evidence>
<evidence type="ECO:0000313" key="5">
    <source>
        <dbReference type="Proteomes" id="UP000250831"/>
    </source>
</evidence>